<gene>
    <name evidence="2" type="ORF">P7H43_01490</name>
</gene>
<evidence type="ECO:0000313" key="3">
    <source>
        <dbReference type="Proteomes" id="UP001256711"/>
    </source>
</evidence>
<accession>A0AAW8TVV0</accession>
<protein>
    <submittedName>
        <fullName evidence="2">DUF669 domain-containing protein</fullName>
    </submittedName>
</protein>
<feature type="compositionally biased region" description="Acidic residues" evidence="1">
    <location>
        <begin position="151"/>
        <end position="166"/>
    </location>
</feature>
<organism evidence="2 3">
    <name type="scientific">Enterococcus asini</name>
    <dbReference type="NCBI Taxonomy" id="57732"/>
    <lineage>
        <taxon>Bacteria</taxon>
        <taxon>Bacillati</taxon>
        <taxon>Bacillota</taxon>
        <taxon>Bacilli</taxon>
        <taxon>Lactobacillales</taxon>
        <taxon>Enterococcaceae</taxon>
        <taxon>Enterococcus</taxon>
    </lineage>
</organism>
<evidence type="ECO:0000256" key="1">
    <source>
        <dbReference type="SAM" id="MobiDB-lite"/>
    </source>
</evidence>
<dbReference type="AlphaFoldDB" id="A0AAW8TVV0"/>
<reference evidence="2" key="1">
    <citation type="submission" date="2023-03" db="EMBL/GenBank/DDBJ databases">
        <authorList>
            <person name="Shen W."/>
            <person name="Cai J."/>
        </authorList>
    </citation>
    <scope>NUCLEOTIDE SEQUENCE</scope>
    <source>
        <strain evidence="2">B226-2</strain>
    </source>
</reference>
<feature type="compositionally biased region" description="Low complexity" evidence="1">
    <location>
        <begin position="132"/>
        <end position="144"/>
    </location>
</feature>
<dbReference type="Pfam" id="PF05037">
    <property type="entry name" value="DUF669"/>
    <property type="match status" value="1"/>
</dbReference>
<sequence>MGLLDTLNQLKEEGFDAKKDNISQSSKLEPGTYPVRLKSAQANVSKSGQTQLAITLEVVSGKDKNRLEIIYMSFDEGLPAFVLEKNGRTLLKIAAVSDMEFKKKDLEDEYTAAEALSQVIGSQFKMNLSVSPNKKNPNYPYRNYEFGPLEEQTDNSIDIEDDDLPF</sequence>
<feature type="region of interest" description="Disordered" evidence="1">
    <location>
        <begin position="130"/>
        <end position="166"/>
    </location>
</feature>
<comment type="caution">
    <text evidence="2">The sequence shown here is derived from an EMBL/GenBank/DDBJ whole genome shotgun (WGS) entry which is preliminary data.</text>
</comment>
<dbReference type="RefSeq" id="WP_311834890.1">
    <property type="nucleotide sequence ID" value="NZ_JARQBJ010000001.1"/>
</dbReference>
<dbReference type="Proteomes" id="UP001256711">
    <property type="component" value="Unassembled WGS sequence"/>
</dbReference>
<proteinExistence type="predicted"/>
<name>A0AAW8TVV0_9ENTE</name>
<dbReference type="InterPro" id="IPR007731">
    <property type="entry name" value="DUF669"/>
</dbReference>
<evidence type="ECO:0000313" key="2">
    <source>
        <dbReference type="EMBL" id="MDT2809164.1"/>
    </source>
</evidence>
<dbReference type="EMBL" id="JARQBJ010000001">
    <property type="protein sequence ID" value="MDT2809164.1"/>
    <property type="molecule type" value="Genomic_DNA"/>
</dbReference>